<evidence type="ECO:0000256" key="1">
    <source>
        <dbReference type="SAM" id="MobiDB-lite"/>
    </source>
</evidence>
<feature type="compositionally biased region" description="Low complexity" evidence="1">
    <location>
        <begin position="66"/>
        <end position="87"/>
    </location>
</feature>
<name>A0ABR7SJD8_9ACTN</name>
<feature type="signal peptide" evidence="3">
    <location>
        <begin position="1"/>
        <end position="29"/>
    </location>
</feature>
<feature type="region of interest" description="Disordered" evidence="1">
    <location>
        <begin position="32"/>
        <end position="101"/>
    </location>
</feature>
<evidence type="ECO:0000256" key="3">
    <source>
        <dbReference type="SAM" id="SignalP"/>
    </source>
</evidence>
<feature type="transmembrane region" description="Helical" evidence="2">
    <location>
        <begin position="361"/>
        <end position="381"/>
    </location>
</feature>
<feature type="region of interest" description="Disordered" evidence="1">
    <location>
        <begin position="233"/>
        <end position="252"/>
    </location>
</feature>
<comment type="caution">
    <text evidence="4">The sequence shown here is derived from an EMBL/GenBank/DDBJ whole genome shotgun (WGS) entry which is preliminary data.</text>
</comment>
<evidence type="ECO:0000313" key="5">
    <source>
        <dbReference type="Proteomes" id="UP000642284"/>
    </source>
</evidence>
<dbReference type="EMBL" id="JACTVJ010000010">
    <property type="protein sequence ID" value="MBC9715079.1"/>
    <property type="molecule type" value="Genomic_DNA"/>
</dbReference>
<gene>
    <name evidence="4" type="ORF">H9Y04_21235</name>
</gene>
<evidence type="ECO:0000313" key="4">
    <source>
        <dbReference type="EMBL" id="MBC9715079.1"/>
    </source>
</evidence>
<feature type="compositionally biased region" description="Polar residues" evidence="1">
    <location>
        <begin position="309"/>
        <end position="319"/>
    </location>
</feature>
<proteinExistence type="predicted"/>
<keyword evidence="2" id="KW-0812">Transmembrane</keyword>
<feature type="region of interest" description="Disordered" evidence="1">
    <location>
        <begin position="309"/>
        <end position="352"/>
    </location>
</feature>
<dbReference type="RefSeq" id="WP_187815523.1">
    <property type="nucleotide sequence ID" value="NZ_JACTVJ010000010.1"/>
</dbReference>
<organism evidence="4 5">
    <name type="scientific">Streptomyces polyasparticus</name>
    <dbReference type="NCBI Taxonomy" id="2767826"/>
    <lineage>
        <taxon>Bacteria</taxon>
        <taxon>Bacillati</taxon>
        <taxon>Actinomycetota</taxon>
        <taxon>Actinomycetes</taxon>
        <taxon>Kitasatosporales</taxon>
        <taxon>Streptomycetaceae</taxon>
        <taxon>Streptomyces</taxon>
    </lineage>
</organism>
<keyword evidence="2" id="KW-0472">Membrane</keyword>
<sequence>MRVTCRTLRATVLTAVVAAGLAVPTAAFAAPAPAPAPAVTAPASDGGASAEPTTPTDRTTPDGTDRGGQNPDDQTPDGQTPDGQDGQVPTPGGDEWQVLGPQQLDGGFVADVRVKASADSASATFTRDGAPVGSLDASGTPASTVIDGYTLTLAPTGEATATKNQDPVVGGWESKGTQDLGGGWTADIQVNVSARSAKADLSLNGSLQGSLNAAGDTATAKIGDSTFTLTIDGTATRKADPKPTPKPQPTRQHIRDVRLADGTSVAKVFRLADCHYQAEIWANGVQYDTLDADGHSVRGNLNGMTVTLQPDGRVTSSLDQGGKNPDHRTTPSGDNKVSHPATPKGGVEAGAQVSHGAEDTALLLGGGMAAAGLAGVGFTVIRRNRAKD</sequence>
<reference evidence="4 5" key="1">
    <citation type="submission" date="2020-08" db="EMBL/GenBank/DDBJ databases">
        <title>Genemic of Streptomyces polyaspartic.</title>
        <authorList>
            <person name="Liu W."/>
        </authorList>
    </citation>
    <scope>NUCLEOTIDE SEQUENCE [LARGE SCALE GENOMIC DNA]</scope>
    <source>
        <strain evidence="4 5">TRM66268-LWL</strain>
    </source>
</reference>
<keyword evidence="3" id="KW-0732">Signal</keyword>
<feature type="compositionally biased region" description="Low complexity" evidence="1">
    <location>
        <begin position="32"/>
        <end position="43"/>
    </location>
</feature>
<protein>
    <recommendedName>
        <fullName evidence="6">Gram-positive cocci surface proteins LPxTG domain-containing protein</fullName>
    </recommendedName>
</protein>
<keyword evidence="2" id="KW-1133">Transmembrane helix</keyword>
<dbReference type="Proteomes" id="UP000642284">
    <property type="component" value="Unassembled WGS sequence"/>
</dbReference>
<feature type="chain" id="PRO_5046973807" description="Gram-positive cocci surface proteins LPxTG domain-containing protein" evidence="3">
    <location>
        <begin position="30"/>
        <end position="388"/>
    </location>
</feature>
<evidence type="ECO:0000256" key="2">
    <source>
        <dbReference type="SAM" id="Phobius"/>
    </source>
</evidence>
<evidence type="ECO:0008006" key="6">
    <source>
        <dbReference type="Google" id="ProtNLM"/>
    </source>
</evidence>
<keyword evidence="5" id="KW-1185">Reference proteome</keyword>
<accession>A0ABR7SJD8</accession>